<keyword evidence="3" id="KW-0408">Iron</keyword>
<dbReference type="PANTHER" id="PTHR13184:SF5">
    <property type="entry name" value="METHYLTRANSFERASE-LIKE PROTEIN 17, MITOCHONDRIAL"/>
    <property type="match status" value="1"/>
</dbReference>
<evidence type="ECO:0000256" key="3">
    <source>
        <dbReference type="ARBA" id="ARBA00023004"/>
    </source>
</evidence>
<evidence type="ECO:0000256" key="2">
    <source>
        <dbReference type="ARBA" id="ARBA00022946"/>
    </source>
</evidence>
<dbReference type="eggNOG" id="COG5459">
    <property type="taxonomic scope" value="Bacteria"/>
</dbReference>
<dbReference type="GO" id="GO:0046872">
    <property type="term" value="F:metal ion binding"/>
    <property type="evidence" value="ECO:0007669"/>
    <property type="project" value="UniProtKB-KW"/>
</dbReference>
<dbReference type="HOGENOM" id="CLU_072591_0_0_11"/>
<dbReference type="STRING" id="710696.Intca_0396"/>
<dbReference type="InterPro" id="IPR052571">
    <property type="entry name" value="Mt_RNA_Methyltransferase"/>
</dbReference>
<dbReference type="Proteomes" id="UP000008914">
    <property type="component" value="Chromosome"/>
</dbReference>
<keyword evidence="2" id="KW-0809">Transit peptide</keyword>
<reference evidence="5 6" key="1">
    <citation type="journal article" date="2010" name="Stand. Genomic Sci.">
        <title>Complete genome sequence of Intrasporangium calvum type strain (7 KIP).</title>
        <authorList>
            <person name="Del Rio T.G."/>
            <person name="Chertkov O."/>
            <person name="Yasawong M."/>
            <person name="Lucas S."/>
            <person name="Deshpande S."/>
            <person name="Cheng J.F."/>
            <person name="Detter C."/>
            <person name="Tapia R."/>
            <person name="Han C."/>
            <person name="Goodwin L."/>
            <person name="Pitluck S."/>
            <person name="Liolios K."/>
            <person name="Ivanova N."/>
            <person name="Mavromatis K."/>
            <person name="Pati A."/>
            <person name="Chen A."/>
            <person name="Palaniappan K."/>
            <person name="Land M."/>
            <person name="Hauser L."/>
            <person name="Chang Y.J."/>
            <person name="Jeffries C.D."/>
            <person name="Rohde M."/>
            <person name="Pukall R."/>
            <person name="Sikorski J."/>
            <person name="Goker M."/>
            <person name="Woyke T."/>
            <person name="Bristow J."/>
            <person name="Eisen J.A."/>
            <person name="Markowitz V."/>
            <person name="Hugenholtz P."/>
            <person name="Kyrpides N.C."/>
            <person name="Klenk H.P."/>
            <person name="Lapidus A."/>
        </authorList>
    </citation>
    <scope>NUCLEOTIDE SEQUENCE [LARGE SCALE GENOMIC DNA]</scope>
    <source>
        <strain evidence="6">ATCC 23552 / DSM 43043 / JCM 3097 / NBRC 12989 / 7 KIP</strain>
    </source>
</reference>
<name>E6S841_INTC7</name>
<evidence type="ECO:0000313" key="5">
    <source>
        <dbReference type="EMBL" id="ADU46945.1"/>
    </source>
</evidence>
<dbReference type="Gene3D" id="3.40.50.150">
    <property type="entry name" value="Vaccinia Virus protein VP39"/>
    <property type="match status" value="1"/>
</dbReference>
<dbReference type="AlphaFoldDB" id="E6S841"/>
<dbReference type="KEGG" id="ica:Intca_0396"/>
<dbReference type="InterPro" id="IPR015324">
    <property type="entry name" value="Ribosomal_Rsm22-like"/>
</dbReference>
<evidence type="ECO:0000313" key="6">
    <source>
        <dbReference type="Proteomes" id="UP000008914"/>
    </source>
</evidence>
<dbReference type="GO" id="GO:0051536">
    <property type="term" value="F:iron-sulfur cluster binding"/>
    <property type="evidence" value="ECO:0007669"/>
    <property type="project" value="UniProtKB-KW"/>
</dbReference>
<dbReference type="PANTHER" id="PTHR13184">
    <property type="entry name" value="37S RIBOSOMAL PROTEIN S22"/>
    <property type="match status" value="1"/>
</dbReference>
<proteinExistence type="predicted"/>
<keyword evidence="6" id="KW-1185">Reference proteome</keyword>
<gene>
    <name evidence="5" type="ordered locus">Intca_0396</name>
</gene>
<dbReference type="InterPro" id="IPR029063">
    <property type="entry name" value="SAM-dependent_MTases_sf"/>
</dbReference>
<protein>
    <submittedName>
        <fullName evidence="5">Ribosomal small subunit Rsm22</fullName>
    </submittedName>
</protein>
<dbReference type="GO" id="GO:0008168">
    <property type="term" value="F:methyltransferase activity"/>
    <property type="evidence" value="ECO:0007669"/>
    <property type="project" value="InterPro"/>
</dbReference>
<sequence>MKPPEGELRHALADALRGFSQPELAAATAELVARYRQPRAAARAILSTPERVAAYAAYRMPATHAAMQRILEELAEGGFGPRTMIDLGGGTGAAAWAAAGAFDTLESILVLDQVPEALALGKDLVARASTPALRSARFERALVGGGPAGTADLVTASYVLSELSGAQTTMLLDEMMARGRVAVLAEPGTPDGYARIIEARRRFLADGWRLLGPCPHEVDCPLGVGDWCHFAARVNRSAEHRRIKGADLSYEDEKFSWVAAAAPGVMEPRARDSRILRHPSKRKGLVEFRVCRPDGSAGPAVVSKREGERYRAARDRDWGDTLPG</sequence>
<dbReference type="SUPFAM" id="SSF53335">
    <property type="entry name" value="S-adenosyl-L-methionine-dependent methyltransferases"/>
    <property type="match status" value="1"/>
</dbReference>
<evidence type="ECO:0000256" key="1">
    <source>
        <dbReference type="ARBA" id="ARBA00022723"/>
    </source>
</evidence>
<dbReference type="EMBL" id="CP002343">
    <property type="protein sequence ID" value="ADU46945.1"/>
    <property type="molecule type" value="Genomic_DNA"/>
</dbReference>
<dbReference type="GO" id="GO:0015935">
    <property type="term" value="C:small ribosomal subunit"/>
    <property type="evidence" value="ECO:0007669"/>
    <property type="project" value="TreeGrafter"/>
</dbReference>
<dbReference type="RefSeq" id="WP_013491266.1">
    <property type="nucleotide sequence ID" value="NC_014830.1"/>
</dbReference>
<dbReference type="GO" id="GO:0006412">
    <property type="term" value="P:translation"/>
    <property type="evidence" value="ECO:0007669"/>
    <property type="project" value="InterPro"/>
</dbReference>
<organism evidence="5 6">
    <name type="scientific">Intrasporangium calvum (strain ATCC 23552 / DSM 43043 / JCM 3097 / NBRC 12989 / NCIMB 10167 / NRRL B-3866 / 7 KIP)</name>
    <dbReference type="NCBI Taxonomy" id="710696"/>
    <lineage>
        <taxon>Bacteria</taxon>
        <taxon>Bacillati</taxon>
        <taxon>Actinomycetota</taxon>
        <taxon>Actinomycetes</taxon>
        <taxon>Micrococcales</taxon>
        <taxon>Intrasporangiaceae</taxon>
        <taxon>Intrasporangium</taxon>
    </lineage>
</organism>
<accession>E6S841</accession>
<keyword evidence="1" id="KW-0479">Metal-binding</keyword>
<evidence type="ECO:0000256" key="4">
    <source>
        <dbReference type="ARBA" id="ARBA00023014"/>
    </source>
</evidence>
<keyword evidence="4" id="KW-0411">Iron-sulfur</keyword>
<dbReference type="GO" id="GO:0003735">
    <property type="term" value="F:structural constituent of ribosome"/>
    <property type="evidence" value="ECO:0007669"/>
    <property type="project" value="TreeGrafter"/>
</dbReference>
<dbReference type="Pfam" id="PF09243">
    <property type="entry name" value="Rsm22"/>
    <property type="match status" value="1"/>
</dbReference>